<sequence>MEVPSGARLLRHGMISFSQVLSWPLQLRKGGAGVWPQPVRGACEAVRSAVPAGTMAMLCVCRAEFGQLLGLSPEGQIKVSYPSPNQLA</sequence>
<dbReference type="AlphaFoldDB" id="A0A8T2P889"/>
<comment type="caution">
    <text evidence="1">The sequence shown here is derived from an EMBL/GenBank/DDBJ whole genome shotgun (WGS) entry which is preliminary data.</text>
</comment>
<proteinExistence type="predicted"/>
<evidence type="ECO:0000313" key="2">
    <source>
        <dbReference type="Proteomes" id="UP000824540"/>
    </source>
</evidence>
<evidence type="ECO:0000313" key="1">
    <source>
        <dbReference type="EMBL" id="KAG9349683.1"/>
    </source>
</evidence>
<keyword evidence="2" id="KW-1185">Reference proteome</keyword>
<dbReference type="Proteomes" id="UP000824540">
    <property type="component" value="Unassembled WGS sequence"/>
</dbReference>
<protein>
    <submittedName>
        <fullName evidence="1">Uncharacterized protein</fullName>
    </submittedName>
</protein>
<reference evidence="1" key="1">
    <citation type="thesis" date="2021" institute="BYU ScholarsArchive" country="Provo, UT, USA">
        <title>Applications of and Algorithms for Genome Assembly and Genomic Analyses with an Emphasis on Marine Teleosts.</title>
        <authorList>
            <person name="Pickett B.D."/>
        </authorList>
    </citation>
    <scope>NUCLEOTIDE SEQUENCE</scope>
    <source>
        <strain evidence="1">HI-2016</strain>
    </source>
</reference>
<dbReference type="EMBL" id="JAFBMS010000009">
    <property type="protein sequence ID" value="KAG9349683.1"/>
    <property type="molecule type" value="Genomic_DNA"/>
</dbReference>
<name>A0A8T2P889_9TELE</name>
<organism evidence="1 2">
    <name type="scientific">Albula glossodonta</name>
    <name type="common">roundjaw bonefish</name>
    <dbReference type="NCBI Taxonomy" id="121402"/>
    <lineage>
        <taxon>Eukaryota</taxon>
        <taxon>Metazoa</taxon>
        <taxon>Chordata</taxon>
        <taxon>Craniata</taxon>
        <taxon>Vertebrata</taxon>
        <taxon>Euteleostomi</taxon>
        <taxon>Actinopterygii</taxon>
        <taxon>Neopterygii</taxon>
        <taxon>Teleostei</taxon>
        <taxon>Albuliformes</taxon>
        <taxon>Albulidae</taxon>
        <taxon>Albula</taxon>
    </lineage>
</organism>
<gene>
    <name evidence="1" type="ORF">JZ751_028131</name>
</gene>
<accession>A0A8T2P889</accession>